<sequence length="58" mass="6522">SVEDLSVVEFNSIEIKERFTKLTTYFPKMSTSSKLICDNIENANLVPEDLLSDNIVNG</sequence>
<reference evidence="1" key="1">
    <citation type="submission" date="2021-06" db="EMBL/GenBank/DDBJ databases">
        <authorList>
            <person name="Kallberg Y."/>
            <person name="Tangrot J."/>
            <person name="Rosling A."/>
        </authorList>
    </citation>
    <scope>NUCLEOTIDE SEQUENCE</scope>
    <source>
        <strain evidence="1">IN212</strain>
    </source>
</reference>
<protein>
    <submittedName>
        <fullName evidence="1">15531_t:CDS:1</fullName>
    </submittedName>
</protein>
<organism evidence="1 2">
    <name type="scientific">Racocetra fulgida</name>
    <dbReference type="NCBI Taxonomy" id="60492"/>
    <lineage>
        <taxon>Eukaryota</taxon>
        <taxon>Fungi</taxon>
        <taxon>Fungi incertae sedis</taxon>
        <taxon>Mucoromycota</taxon>
        <taxon>Glomeromycotina</taxon>
        <taxon>Glomeromycetes</taxon>
        <taxon>Diversisporales</taxon>
        <taxon>Gigasporaceae</taxon>
        <taxon>Racocetra</taxon>
    </lineage>
</organism>
<evidence type="ECO:0000313" key="1">
    <source>
        <dbReference type="EMBL" id="CAG8753337.1"/>
    </source>
</evidence>
<dbReference type="Proteomes" id="UP000789396">
    <property type="component" value="Unassembled WGS sequence"/>
</dbReference>
<feature type="non-terminal residue" evidence="1">
    <location>
        <position position="58"/>
    </location>
</feature>
<keyword evidence="2" id="KW-1185">Reference proteome</keyword>
<evidence type="ECO:0000313" key="2">
    <source>
        <dbReference type="Proteomes" id="UP000789396"/>
    </source>
</evidence>
<feature type="non-terminal residue" evidence="1">
    <location>
        <position position="1"/>
    </location>
</feature>
<proteinExistence type="predicted"/>
<dbReference type="AlphaFoldDB" id="A0A9N9NN04"/>
<gene>
    <name evidence="1" type="ORF">RFULGI_LOCUS13760</name>
</gene>
<dbReference type="OrthoDB" id="2437489at2759"/>
<accession>A0A9N9NN04</accession>
<name>A0A9N9NN04_9GLOM</name>
<dbReference type="EMBL" id="CAJVPZ010037371">
    <property type="protein sequence ID" value="CAG8753337.1"/>
    <property type="molecule type" value="Genomic_DNA"/>
</dbReference>
<comment type="caution">
    <text evidence="1">The sequence shown here is derived from an EMBL/GenBank/DDBJ whole genome shotgun (WGS) entry which is preliminary data.</text>
</comment>